<organism evidence="1 2">
    <name type="scientific">Taenia crassiceps</name>
    <dbReference type="NCBI Taxonomy" id="6207"/>
    <lineage>
        <taxon>Eukaryota</taxon>
        <taxon>Metazoa</taxon>
        <taxon>Spiralia</taxon>
        <taxon>Lophotrochozoa</taxon>
        <taxon>Platyhelminthes</taxon>
        <taxon>Cestoda</taxon>
        <taxon>Eucestoda</taxon>
        <taxon>Cyclophyllidea</taxon>
        <taxon>Taeniidae</taxon>
        <taxon>Taenia</taxon>
    </lineage>
</organism>
<evidence type="ECO:0000313" key="1">
    <source>
        <dbReference type="EMBL" id="KAL5112830.1"/>
    </source>
</evidence>
<reference evidence="1 2" key="1">
    <citation type="journal article" date="2022" name="Front. Cell. Infect. Microbiol.">
        <title>The Genomes of Two Strains of Taenia crassiceps the Animal Model for the Study of Human Cysticercosis.</title>
        <authorList>
            <person name="Bobes R.J."/>
            <person name="Estrada K."/>
            <person name="Rios-Valencia D.G."/>
            <person name="Calderon-Gallegos A."/>
            <person name="de la Torre P."/>
            <person name="Carrero J.C."/>
            <person name="Sanchez-Flores A."/>
            <person name="Laclette J.P."/>
        </authorList>
    </citation>
    <scope>NUCLEOTIDE SEQUENCE [LARGE SCALE GENOMIC DNA]</scope>
    <source>
        <strain evidence="1">WFUcys</strain>
    </source>
</reference>
<proteinExistence type="predicted"/>
<accession>A0ABR4QTE1</accession>
<gene>
    <name evidence="1" type="ORF">TcWFU_008894</name>
</gene>
<protein>
    <submittedName>
        <fullName evidence="1">Uncharacterized protein</fullName>
    </submittedName>
</protein>
<comment type="caution">
    <text evidence="1">The sequence shown here is derived from an EMBL/GenBank/DDBJ whole genome shotgun (WGS) entry which is preliminary data.</text>
</comment>
<dbReference type="Proteomes" id="UP001651158">
    <property type="component" value="Unassembled WGS sequence"/>
</dbReference>
<keyword evidence="2" id="KW-1185">Reference proteome</keyword>
<sequence length="155" mass="17562">MLHEENIGDYTPPLPTMVETLKSIRVLSQNTASEQLATQYHSKDSRMLFFVDQTVLLHDAADPVSIFLNYGLHYLRVLPMKNWLTEGHDCCELKMSVYPASTSSGLILSSLADECGFAPWKYGQKFLPYRRRAYLYVVTASNTFCFGNNGVRPTV</sequence>
<name>A0ABR4QTE1_9CEST</name>
<evidence type="ECO:0000313" key="2">
    <source>
        <dbReference type="Proteomes" id="UP001651158"/>
    </source>
</evidence>
<dbReference type="EMBL" id="JAKROA010000001">
    <property type="protein sequence ID" value="KAL5112830.1"/>
    <property type="molecule type" value="Genomic_DNA"/>
</dbReference>